<evidence type="ECO:0000313" key="2">
    <source>
        <dbReference type="Proteomes" id="UP000308652"/>
    </source>
</evidence>
<keyword evidence="2" id="KW-1185">Reference proteome</keyword>
<dbReference type="Proteomes" id="UP000308652">
    <property type="component" value="Unassembled WGS sequence"/>
</dbReference>
<reference evidence="1 2" key="1">
    <citation type="journal article" date="2019" name="Nat. Ecol. Evol.">
        <title>Megaphylogeny resolves global patterns of mushroom evolution.</title>
        <authorList>
            <person name="Varga T."/>
            <person name="Krizsan K."/>
            <person name="Foldi C."/>
            <person name="Dima B."/>
            <person name="Sanchez-Garcia M."/>
            <person name="Sanchez-Ramirez S."/>
            <person name="Szollosi G.J."/>
            <person name="Szarkandi J.G."/>
            <person name="Papp V."/>
            <person name="Albert L."/>
            <person name="Andreopoulos W."/>
            <person name="Angelini C."/>
            <person name="Antonin V."/>
            <person name="Barry K.W."/>
            <person name="Bougher N.L."/>
            <person name="Buchanan P."/>
            <person name="Buyck B."/>
            <person name="Bense V."/>
            <person name="Catcheside P."/>
            <person name="Chovatia M."/>
            <person name="Cooper J."/>
            <person name="Damon W."/>
            <person name="Desjardin D."/>
            <person name="Finy P."/>
            <person name="Geml J."/>
            <person name="Haridas S."/>
            <person name="Hughes K."/>
            <person name="Justo A."/>
            <person name="Karasinski D."/>
            <person name="Kautmanova I."/>
            <person name="Kiss B."/>
            <person name="Kocsube S."/>
            <person name="Kotiranta H."/>
            <person name="LaButti K.M."/>
            <person name="Lechner B.E."/>
            <person name="Liimatainen K."/>
            <person name="Lipzen A."/>
            <person name="Lukacs Z."/>
            <person name="Mihaltcheva S."/>
            <person name="Morgado L.N."/>
            <person name="Niskanen T."/>
            <person name="Noordeloos M.E."/>
            <person name="Ohm R.A."/>
            <person name="Ortiz-Santana B."/>
            <person name="Ovrebo C."/>
            <person name="Racz N."/>
            <person name="Riley R."/>
            <person name="Savchenko A."/>
            <person name="Shiryaev A."/>
            <person name="Soop K."/>
            <person name="Spirin V."/>
            <person name="Szebenyi C."/>
            <person name="Tomsovsky M."/>
            <person name="Tulloss R.E."/>
            <person name="Uehling J."/>
            <person name="Grigoriev I.V."/>
            <person name="Vagvolgyi C."/>
            <person name="Papp T."/>
            <person name="Martin F.M."/>
            <person name="Miettinen O."/>
            <person name="Hibbett D.S."/>
            <person name="Nagy L.G."/>
        </authorList>
    </citation>
    <scope>NUCLEOTIDE SEQUENCE [LARGE SCALE GENOMIC DNA]</scope>
    <source>
        <strain evidence="1 2">CBS 166.37</strain>
    </source>
</reference>
<dbReference type="EMBL" id="ML213608">
    <property type="protein sequence ID" value="TFK37391.1"/>
    <property type="molecule type" value="Genomic_DNA"/>
</dbReference>
<dbReference type="STRING" id="68775.A0A5C3M8C3"/>
<accession>A0A5C3M8C3</accession>
<dbReference type="AlphaFoldDB" id="A0A5C3M8C3"/>
<organism evidence="1 2">
    <name type="scientific">Crucibulum laeve</name>
    <dbReference type="NCBI Taxonomy" id="68775"/>
    <lineage>
        <taxon>Eukaryota</taxon>
        <taxon>Fungi</taxon>
        <taxon>Dikarya</taxon>
        <taxon>Basidiomycota</taxon>
        <taxon>Agaricomycotina</taxon>
        <taxon>Agaricomycetes</taxon>
        <taxon>Agaricomycetidae</taxon>
        <taxon>Agaricales</taxon>
        <taxon>Agaricineae</taxon>
        <taxon>Nidulariaceae</taxon>
        <taxon>Crucibulum</taxon>
    </lineage>
</organism>
<evidence type="ECO:0008006" key="3">
    <source>
        <dbReference type="Google" id="ProtNLM"/>
    </source>
</evidence>
<name>A0A5C3M8C3_9AGAR</name>
<dbReference type="OrthoDB" id="2745898at2759"/>
<proteinExistence type="predicted"/>
<sequence>MTSFSNSPFEIIDALQDDLVTLKSCSQTCLSLLPLCRKYIFQSISFTPDYSVPLIERRGFPRKIILFGNLLDNNPGISDYVQNLVYRIDKSDLEDAEVPRILEKLRRIQSFKLIGEAWDWNTLCPTLQNFFWASSSPP</sequence>
<protein>
    <recommendedName>
        <fullName evidence="3">F-box domain-containing protein</fullName>
    </recommendedName>
</protein>
<evidence type="ECO:0000313" key="1">
    <source>
        <dbReference type="EMBL" id="TFK37391.1"/>
    </source>
</evidence>
<gene>
    <name evidence="1" type="ORF">BDQ12DRAFT_685269</name>
</gene>